<evidence type="ECO:0000313" key="2">
    <source>
        <dbReference type="EMBL" id="GHF08024.1"/>
    </source>
</evidence>
<name>A0A919E3C2_9ACTN</name>
<evidence type="ECO:0000256" key="1">
    <source>
        <dbReference type="SAM" id="SignalP"/>
    </source>
</evidence>
<protein>
    <recommendedName>
        <fullName evidence="4">Lipoprotein</fullName>
    </recommendedName>
</protein>
<gene>
    <name evidence="2" type="ORF">GCM10014715_74930</name>
</gene>
<keyword evidence="1" id="KW-0732">Signal</keyword>
<dbReference type="AlphaFoldDB" id="A0A919E3C2"/>
<sequence>MNRTRTTVAALAAAGVVTAAQLGLAGAASAAPTVTSTSSGCPINIVYPTRFYVDHNGWVTNGGLYFGIKSKTSKSFKKVTFTVTNVKNLRFGSATAKGGRISHKTSQTVSVYTSTFKGKASLGFKVRTHLLNTRSYKLKLTLHGSGWNCAVNQGTWGSR</sequence>
<accession>A0A919E3C2</accession>
<dbReference type="Proteomes" id="UP000641386">
    <property type="component" value="Unassembled WGS sequence"/>
</dbReference>
<dbReference type="EMBL" id="BNBC01000053">
    <property type="protein sequence ID" value="GHF08024.1"/>
    <property type="molecule type" value="Genomic_DNA"/>
</dbReference>
<feature type="chain" id="PRO_5037687596" description="Lipoprotein" evidence="1">
    <location>
        <begin position="31"/>
        <end position="159"/>
    </location>
</feature>
<keyword evidence="3" id="KW-1185">Reference proteome</keyword>
<dbReference type="RefSeq" id="WP_030184725.1">
    <property type="nucleotide sequence ID" value="NZ_BNBC01000053.1"/>
</dbReference>
<reference evidence="2" key="1">
    <citation type="journal article" date="2014" name="Int. J. Syst. Evol. Microbiol.">
        <title>Complete genome sequence of Corynebacterium casei LMG S-19264T (=DSM 44701T), isolated from a smear-ripened cheese.</title>
        <authorList>
            <consortium name="US DOE Joint Genome Institute (JGI-PGF)"/>
            <person name="Walter F."/>
            <person name="Albersmeier A."/>
            <person name="Kalinowski J."/>
            <person name="Ruckert C."/>
        </authorList>
    </citation>
    <scope>NUCLEOTIDE SEQUENCE</scope>
    <source>
        <strain evidence="2">JCM 3302</strain>
    </source>
</reference>
<organism evidence="2 3">
    <name type="scientific">Streptomyces spiralis</name>
    <dbReference type="NCBI Taxonomy" id="66376"/>
    <lineage>
        <taxon>Bacteria</taxon>
        <taxon>Bacillati</taxon>
        <taxon>Actinomycetota</taxon>
        <taxon>Actinomycetes</taxon>
        <taxon>Kitasatosporales</taxon>
        <taxon>Streptomycetaceae</taxon>
        <taxon>Streptomyces</taxon>
    </lineage>
</organism>
<evidence type="ECO:0000313" key="3">
    <source>
        <dbReference type="Proteomes" id="UP000641386"/>
    </source>
</evidence>
<proteinExistence type="predicted"/>
<feature type="signal peptide" evidence="1">
    <location>
        <begin position="1"/>
        <end position="30"/>
    </location>
</feature>
<comment type="caution">
    <text evidence="2">The sequence shown here is derived from an EMBL/GenBank/DDBJ whole genome shotgun (WGS) entry which is preliminary data.</text>
</comment>
<evidence type="ECO:0008006" key="4">
    <source>
        <dbReference type="Google" id="ProtNLM"/>
    </source>
</evidence>
<reference evidence="2" key="2">
    <citation type="submission" date="2020-09" db="EMBL/GenBank/DDBJ databases">
        <authorList>
            <person name="Sun Q."/>
            <person name="Ohkuma M."/>
        </authorList>
    </citation>
    <scope>NUCLEOTIDE SEQUENCE</scope>
    <source>
        <strain evidence="2">JCM 3302</strain>
    </source>
</reference>